<organism evidence="2 3">
    <name type="scientific">Tumebacillus permanentifrigoris</name>
    <dbReference type="NCBI Taxonomy" id="378543"/>
    <lineage>
        <taxon>Bacteria</taxon>
        <taxon>Bacillati</taxon>
        <taxon>Bacillota</taxon>
        <taxon>Bacilli</taxon>
        <taxon>Bacillales</taxon>
        <taxon>Alicyclobacillaceae</taxon>
        <taxon>Tumebacillus</taxon>
    </lineage>
</organism>
<gene>
    <name evidence="2" type="ORF">C7459_106273</name>
</gene>
<comment type="caution">
    <text evidence="2">The sequence shown here is derived from an EMBL/GenBank/DDBJ whole genome shotgun (WGS) entry which is preliminary data.</text>
</comment>
<feature type="transmembrane region" description="Helical" evidence="1">
    <location>
        <begin position="7"/>
        <end position="25"/>
    </location>
</feature>
<sequence length="130" mass="13850">MAKVMGAIVRFIVSAIVLMVVGMLVPGFSRLSFTSALIAAVIIAVMGWVIELLFGKRVSPYSRGIIGFISGVVVIYLAQLFVPGMRVTLFGAILASLVIGLIDLFVPGDVKGNVLGGRRGASERLRDRND</sequence>
<name>A0A316D9V1_9BACL</name>
<dbReference type="InterPro" id="IPR007165">
    <property type="entry name" value="Phage_holin_4_2"/>
</dbReference>
<keyword evidence="1" id="KW-0812">Transmembrane</keyword>
<feature type="transmembrane region" description="Helical" evidence="1">
    <location>
        <begin position="31"/>
        <end position="54"/>
    </location>
</feature>
<evidence type="ECO:0000313" key="3">
    <source>
        <dbReference type="Proteomes" id="UP000245634"/>
    </source>
</evidence>
<evidence type="ECO:0000313" key="2">
    <source>
        <dbReference type="EMBL" id="PWK13975.1"/>
    </source>
</evidence>
<proteinExistence type="predicted"/>
<dbReference type="EMBL" id="QGGL01000006">
    <property type="protein sequence ID" value="PWK13975.1"/>
    <property type="molecule type" value="Genomic_DNA"/>
</dbReference>
<dbReference type="AlphaFoldDB" id="A0A316D9V1"/>
<keyword evidence="3" id="KW-1185">Reference proteome</keyword>
<keyword evidence="1" id="KW-0472">Membrane</keyword>
<dbReference type="Proteomes" id="UP000245634">
    <property type="component" value="Unassembled WGS sequence"/>
</dbReference>
<protein>
    <submittedName>
        <fullName evidence="2">Uncharacterized membrane protein YvlD (DUF360 family)</fullName>
    </submittedName>
</protein>
<feature type="transmembrane region" description="Helical" evidence="1">
    <location>
        <begin position="61"/>
        <end position="81"/>
    </location>
</feature>
<reference evidence="2 3" key="1">
    <citation type="submission" date="2018-05" db="EMBL/GenBank/DDBJ databases">
        <title>Genomic Encyclopedia of Type Strains, Phase IV (KMG-IV): sequencing the most valuable type-strain genomes for metagenomic binning, comparative biology and taxonomic classification.</title>
        <authorList>
            <person name="Goeker M."/>
        </authorList>
    </citation>
    <scope>NUCLEOTIDE SEQUENCE [LARGE SCALE GENOMIC DNA]</scope>
    <source>
        <strain evidence="2 3">DSM 18773</strain>
    </source>
</reference>
<accession>A0A316D9V1</accession>
<keyword evidence="1" id="KW-1133">Transmembrane helix</keyword>
<evidence type="ECO:0000256" key="1">
    <source>
        <dbReference type="SAM" id="Phobius"/>
    </source>
</evidence>
<dbReference type="Pfam" id="PF04020">
    <property type="entry name" value="Phage_holin_4_2"/>
    <property type="match status" value="1"/>
</dbReference>
<feature type="transmembrane region" description="Helical" evidence="1">
    <location>
        <begin position="87"/>
        <end position="106"/>
    </location>
</feature>